<gene>
    <name evidence="4" type="primary">fabG</name>
    <name evidence="4" type="ORF">GONAM_10_01720</name>
</gene>
<dbReference type="SUPFAM" id="SSF51735">
    <property type="entry name" value="NAD(P)-binding Rossmann-fold domains"/>
    <property type="match status" value="1"/>
</dbReference>
<dbReference type="GO" id="GO:0006633">
    <property type="term" value="P:fatty acid biosynthetic process"/>
    <property type="evidence" value="ECO:0007669"/>
    <property type="project" value="TreeGrafter"/>
</dbReference>
<reference evidence="4 5" key="1">
    <citation type="submission" date="2012-08" db="EMBL/GenBank/DDBJ databases">
        <title>Whole genome shotgun sequence of Gordonia namibiensis NBRC 108229.</title>
        <authorList>
            <person name="Isaki-Nakamura S."/>
            <person name="Hosoyama A."/>
            <person name="Tsuchikane K."/>
            <person name="Katsumata H."/>
            <person name="Baba S."/>
            <person name="Yamazaki S."/>
            <person name="Fujita N."/>
        </authorList>
    </citation>
    <scope>NUCLEOTIDE SEQUENCE [LARGE SCALE GENOMIC DNA]</scope>
    <source>
        <strain evidence="4 5">NBRC 108229</strain>
    </source>
</reference>
<name>K6X0V6_9ACTN</name>
<dbReference type="InterPro" id="IPR057326">
    <property type="entry name" value="KR_dom"/>
</dbReference>
<dbReference type="PRINTS" id="PR00081">
    <property type="entry name" value="GDHRDH"/>
</dbReference>
<keyword evidence="5" id="KW-1185">Reference proteome</keyword>
<dbReference type="GO" id="GO:0016616">
    <property type="term" value="F:oxidoreductase activity, acting on the CH-OH group of donors, NAD or NADP as acceptor"/>
    <property type="evidence" value="ECO:0007669"/>
    <property type="project" value="UniProtKB-ARBA"/>
</dbReference>
<comment type="similarity">
    <text evidence="1">Belongs to the short-chain dehydrogenases/reductases (SDR) family.</text>
</comment>
<dbReference type="AlphaFoldDB" id="K6X0V6"/>
<dbReference type="PRINTS" id="PR00080">
    <property type="entry name" value="SDRFAMILY"/>
</dbReference>
<keyword evidence="2" id="KW-0560">Oxidoreductase</keyword>
<dbReference type="CDD" id="cd05233">
    <property type="entry name" value="SDR_c"/>
    <property type="match status" value="1"/>
</dbReference>
<evidence type="ECO:0000313" key="4">
    <source>
        <dbReference type="EMBL" id="GAB99701.1"/>
    </source>
</evidence>
<evidence type="ECO:0000259" key="3">
    <source>
        <dbReference type="SMART" id="SM00822"/>
    </source>
</evidence>
<dbReference type="GO" id="GO:0048038">
    <property type="term" value="F:quinone binding"/>
    <property type="evidence" value="ECO:0007669"/>
    <property type="project" value="TreeGrafter"/>
</dbReference>
<dbReference type="FunFam" id="3.40.50.720:FF:000084">
    <property type="entry name" value="Short-chain dehydrogenase reductase"/>
    <property type="match status" value="1"/>
</dbReference>
<sequence length="282" mass="29365">MSPWGFDSVPRTNDDFAGRVALVTGGGSGIGKAITAALLEAGANVVVLEKSAENAELAAAELGHSDRLAWHVGSVAVKGDVREAFRLAQNTFGPVHHLVNNAGTASLSLIRDCSEEDWDLIVDTLLKGTFLCTQAFAQQAIGAGEGGSIVNISSLNAVAATDGLGHYCAAKAGVMQFTKVSAGELGRYGIRVNSIGPGTVDTPLGAGFTVGQIGQEFLDRTLIAPARHQHATDIADVAMFLMSEHAARITGHFIPVDGGQHVRGLHSYWDVAETQGLVSRPA</sequence>
<dbReference type="EMBL" id="BAHE01000010">
    <property type="protein sequence ID" value="GAB99701.1"/>
    <property type="molecule type" value="Genomic_DNA"/>
</dbReference>
<dbReference type="InterPro" id="IPR036291">
    <property type="entry name" value="NAD(P)-bd_dom_sf"/>
</dbReference>
<protein>
    <submittedName>
        <fullName evidence="4">3-oxoacyl-[acyl-carrier-protein] reductase</fullName>
    </submittedName>
</protein>
<dbReference type="Pfam" id="PF13561">
    <property type="entry name" value="adh_short_C2"/>
    <property type="match status" value="1"/>
</dbReference>
<dbReference type="PANTHER" id="PTHR42760">
    <property type="entry name" value="SHORT-CHAIN DEHYDROGENASES/REDUCTASES FAMILY MEMBER"/>
    <property type="match status" value="1"/>
</dbReference>
<proteinExistence type="inferred from homology"/>
<dbReference type="InterPro" id="IPR002347">
    <property type="entry name" value="SDR_fam"/>
</dbReference>
<evidence type="ECO:0000256" key="1">
    <source>
        <dbReference type="ARBA" id="ARBA00006484"/>
    </source>
</evidence>
<feature type="domain" description="Ketoreductase" evidence="3">
    <location>
        <begin position="19"/>
        <end position="198"/>
    </location>
</feature>
<dbReference type="Proteomes" id="UP000035058">
    <property type="component" value="Unassembled WGS sequence"/>
</dbReference>
<dbReference type="PANTHER" id="PTHR42760:SF83">
    <property type="entry name" value="(3R)-3-HYDROXYACYL-COA DEHYDROGENASE"/>
    <property type="match status" value="1"/>
</dbReference>
<organism evidence="4 5">
    <name type="scientific">Gordonia namibiensis NBRC 108229</name>
    <dbReference type="NCBI Taxonomy" id="1208314"/>
    <lineage>
        <taxon>Bacteria</taxon>
        <taxon>Bacillati</taxon>
        <taxon>Actinomycetota</taxon>
        <taxon>Actinomycetes</taxon>
        <taxon>Mycobacteriales</taxon>
        <taxon>Gordoniaceae</taxon>
        <taxon>Gordonia</taxon>
    </lineage>
</organism>
<evidence type="ECO:0000313" key="5">
    <source>
        <dbReference type="Proteomes" id="UP000035058"/>
    </source>
</evidence>
<evidence type="ECO:0000256" key="2">
    <source>
        <dbReference type="ARBA" id="ARBA00023002"/>
    </source>
</evidence>
<dbReference type="Gene3D" id="3.40.50.720">
    <property type="entry name" value="NAD(P)-binding Rossmann-like Domain"/>
    <property type="match status" value="1"/>
</dbReference>
<comment type="caution">
    <text evidence="4">The sequence shown here is derived from an EMBL/GenBank/DDBJ whole genome shotgun (WGS) entry which is preliminary data.</text>
</comment>
<accession>K6X0V6</accession>
<dbReference type="SMART" id="SM00822">
    <property type="entry name" value="PKS_KR"/>
    <property type="match status" value="1"/>
</dbReference>